<name>A0A0A6PEF7_9GAMM</name>
<keyword evidence="2" id="KW-1185">Reference proteome</keyword>
<reference evidence="1 2" key="1">
    <citation type="journal article" date="2016" name="Front. Microbiol.">
        <title>Single-Cell (Meta-)Genomics of a Dimorphic Candidatus Thiomargarita nelsonii Reveals Genomic Plasticity.</title>
        <authorList>
            <person name="Flood B.E."/>
            <person name="Fliss P."/>
            <person name="Jones D.S."/>
            <person name="Dick G.J."/>
            <person name="Jain S."/>
            <person name="Kaster A.K."/>
            <person name="Winkel M."/>
            <person name="Mussmann M."/>
            <person name="Bailey J."/>
        </authorList>
    </citation>
    <scope>NUCLEOTIDE SEQUENCE [LARGE SCALE GENOMIC DNA]</scope>
    <source>
        <strain evidence="1">Hydrate Ridge</strain>
    </source>
</reference>
<evidence type="ECO:0000313" key="1">
    <source>
        <dbReference type="EMBL" id="KHD09118.2"/>
    </source>
</evidence>
<protein>
    <recommendedName>
        <fullName evidence="3">Protein containing DUF433</fullName>
    </recommendedName>
</protein>
<comment type="caution">
    <text evidence="1">The sequence shown here is derived from an EMBL/GenBank/DDBJ whole genome shotgun (WGS) entry which is preliminary data.</text>
</comment>
<evidence type="ECO:0008006" key="3">
    <source>
        <dbReference type="Google" id="ProtNLM"/>
    </source>
</evidence>
<dbReference type="Gene3D" id="1.10.10.10">
    <property type="entry name" value="Winged helix-like DNA-binding domain superfamily/Winged helix DNA-binding domain"/>
    <property type="match status" value="1"/>
</dbReference>
<dbReference type="InterPro" id="IPR009057">
    <property type="entry name" value="Homeodomain-like_sf"/>
</dbReference>
<gene>
    <name evidence="1" type="ORF">PN36_11775</name>
</gene>
<dbReference type="AlphaFoldDB" id="A0A0A6PEF7"/>
<sequence length="95" mass="11029">MREQEQKRESAEKQSNPFIHKTTGICGGRACIAHTRLTVWNLVVWHQLGLSDQEILAKYPQLTQKDLEAAWNYSAHNRVEIDQDIENNLDEQINN</sequence>
<dbReference type="InterPro" id="IPR036388">
    <property type="entry name" value="WH-like_DNA-bd_sf"/>
</dbReference>
<organism evidence="1 2">
    <name type="scientific">Candidatus Thiomargarita nelsonii</name>
    <dbReference type="NCBI Taxonomy" id="1003181"/>
    <lineage>
        <taxon>Bacteria</taxon>
        <taxon>Pseudomonadati</taxon>
        <taxon>Pseudomonadota</taxon>
        <taxon>Gammaproteobacteria</taxon>
        <taxon>Thiotrichales</taxon>
        <taxon>Thiotrichaceae</taxon>
        <taxon>Thiomargarita</taxon>
    </lineage>
</organism>
<accession>A0A0A6PEF7</accession>
<dbReference type="PANTHER" id="PTHR34849">
    <property type="entry name" value="SSL5025 PROTEIN"/>
    <property type="match status" value="1"/>
</dbReference>
<proteinExistence type="predicted"/>
<dbReference type="SUPFAM" id="SSF46689">
    <property type="entry name" value="Homeodomain-like"/>
    <property type="match status" value="1"/>
</dbReference>
<evidence type="ECO:0000313" key="2">
    <source>
        <dbReference type="Proteomes" id="UP000030428"/>
    </source>
</evidence>
<dbReference type="EMBL" id="JSZA02000036">
    <property type="protein sequence ID" value="KHD09118.2"/>
    <property type="molecule type" value="Genomic_DNA"/>
</dbReference>
<dbReference type="Pfam" id="PF04255">
    <property type="entry name" value="DUF433"/>
    <property type="match status" value="1"/>
</dbReference>
<dbReference type="PANTHER" id="PTHR34849:SF4">
    <property type="entry name" value="SLR1209 PROTEIN"/>
    <property type="match status" value="1"/>
</dbReference>
<dbReference type="InterPro" id="IPR007367">
    <property type="entry name" value="DUF433"/>
</dbReference>
<dbReference type="Proteomes" id="UP000030428">
    <property type="component" value="Unassembled WGS sequence"/>
</dbReference>